<evidence type="ECO:0000313" key="3">
    <source>
        <dbReference type="Proteomes" id="UP001172673"/>
    </source>
</evidence>
<organism evidence="2 3">
    <name type="scientific">Cladophialophora chaetospira</name>
    <dbReference type="NCBI Taxonomy" id="386627"/>
    <lineage>
        <taxon>Eukaryota</taxon>
        <taxon>Fungi</taxon>
        <taxon>Dikarya</taxon>
        <taxon>Ascomycota</taxon>
        <taxon>Pezizomycotina</taxon>
        <taxon>Eurotiomycetes</taxon>
        <taxon>Chaetothyriomycetidae</taxon>
        <taxon>Chaetothyriales</taxon>
        <taxon>Herpotrichiellaceae</taxon>
        <taxon>Cladophialophora</taxon>
    </lineage>
</organism>
<proteinExistence type="predicted"/>
<feature type="compositionally biased region" description="Low complexity" evidence="1">
    <location>
        <begin position="303"/>
        <end position="315"/>
    </location>
</feature>
<feature type="region of interest" description="Disordered" evidence="1">
    <location>
        <begin position="272"/>
        <end position="291"/>
    </location>
</feature>
<name>A0AA38XGB1_9EURO</name>
<feature type="compositionally biased region" description="Basic and acidic residues" evidence="1">
    <location>
        <begin position="348"/>
        <end position="357"/>
    </location>
</feature>
<evidence type="ECO:0000313" key="2">
    <source>
        <dbReference type="EMBL" id="KAJ9612899.1"/>
    </source>
</evidence>
<feature type="region of interest" description="Disordered" evidence="1">
    <location>
        <begin position="299"/>
        <end position="388"/>
    </location>
</feature>
<feature type="region of interest" description="Disordered" evidence="1">
    <location>
        <begin position="230"/>
        <end position="252"/>
    </location>
</feature>
<feature type="region of interest" description="Disordered" evidence="1">
    <location>
        <begin position="413"/>
        <end position="440"/>
    </location>
</feature>
<gene>
    <name evidence="2" type="ORF">H2200_002840</name>
</gene>
<evidence type="ECO:0000256" key="1">
    <source>
        <dbReference type="SAM" id="MobiDB-lite"/>
    </source>
</evidence>
<feature type="compositionally biased region" description="Acidic residues" evidence="1">
    <location>
        <begin position="316"/>
        <end position="325"/>
    </location>
</feature>
<evidence type="ECO:0008006" key="4">
    <source>
        <dbReference type="Google" id="ProtNLM"/>
    </source>
</evidence>
<sequence>MDSHHRGLYVRWLQSPRAELRVGEDLGTSDNVFVIPRDFLQRRSRALRKRLEQRDSKILIPDTTVPTLTEFLIWSHNRKPQLEDRLTFDEVVRLGIFAYKYEIPALSNQVTDRIRENLAASEWELQAGVVDAIYQAAPVNSPLREVVKAALGKLPPSSIDGEEWEKAFSNNTGLAWDCHKAHQAGDKEWARQEYLSGVCRFHNHDGIKRQEGLCDGCPYAEADCYPEWEDDLKQDGGIEPPADEVPHLPEPEPAVEVEVAPIEEVEAPIAEEAVPEEELAATEEPTAVPADEIAVSEEDTAVADEPAPWDPAFEAPEPEPEDAAPEEVNGVEKSAIHVNDSGVNGHYESTEPEKATREVNGTETPLVKMGREASFRSESLYPDSQSSDREVIAVPRVNGNVVPNKNTEIVTVTAVPEPESPKMSKKAKKRAKRMSISHPN</sequence>
<dbReference type="AlphaFoldDB" id="A0AA38XGB1"/>
<protein>
    <recommendedName>
        <fullName evidence="4">BTB domain-containing protein</fullName>
    </recommendedName>
</protein>
<keyword evidence="3" id="KW-1185">Reference proteome</keyword>
<reference evidence="2" key="1">
    <citation type="submission" date="2022-10" db="EMBL/GenBank/DDBJ databases">
        <title>Culturing micro-colonial fungi from biological soil crusts in the Mojave desert and describing Neophaeococcomyces mojavensis, and introducing the new genera and species Taxawa tesnikishii.</title>
        <authorList>
            <person name="Kurbessoian T."/>
            <person name="Stajich J.E."/>
        </authorList>
    </citation>
    <scope>NUCLEOTIDE SEQUENCE</scope>
    <source>
        <strain evidence="2">TK_41</strain>
    </source>
</reference>
<accession>A0AA38XGB1</accession>
<dbReference type="EMBL" id="JAPDRK010000004">
    <property type="protein sequence ID" value="KAJ9612899.1"/>
    <property type="molecule type" value="Genomic_DNA"/>
</dbReference>
<dbReference type="Proteomes" id="UP001172673">
    <property type="component" value="Unassembled WGS sequence"/>
</dbReference>
<comment type="caution">
    <text evidence="2">The sequence shown here is derived from an EMBL/GenBank/DDBJ whole genome shotgun (WGS) entry which is preliminary data.</text>
</comment>
<feature type="compositionally biased region" description="Basic residues" evidence="1">
    <location>
        <begin position="423"/>
        <end position="440"/>
    </location>
</feature>